<accession>A0ABT0DQ96</accession>
<sequence>MNIAHRLKIACVAGTMLAAAAPAALAQPSGQSTEPPSAFDRIEKSLADAASEAIDYVKSYIPYAMPEVQENGDIVIRKQKPETGVSTEAPATTAPDAPSTGTATSPDVKI</sequence>
<gene>
    <name evidence="3" type="ORF">MWN33_15530</name>
</gene>
<organism evidence="3 4">
    <name type="scientific">Ancylobacter koreensis</name>
    <dbReference type="NCBI Taxonomy" id="266121"/>
    <lineage>
        <taxon>Bacteria</taxon>
        <taxon>Pseudomonadati</taxon>
        <taxon>Pseudomonadota</taxon>
        <taxon>Alphaproteobacteria</taxon>
        <taxon>Hyphomicrobiales</taxon>
        <taxon>Xanthobacteraceae</taxon>
        <taxon>Ancylobacter</taxon>
    </lineage>
</organism>
<dbReference type="EMBL" id="JALKCG010000007">
    <property type="protein sequence ID" value="MCK0209445.1"/>
    <property type="molecule type" value="Genomic_DNA"/>
</dbReference>
<dbReference type="Proteomes" id="UP001202867">
    <property type="component" value="Unassembled WGS sequence"/>
</dbReference>
<dbReference type="RefSeq" id="WP_247201955.1">
    <property type="nucleotide sequence ID" value="NZ_JALKCG010000007.1"/>
</dbReference>
<keyword evidence="4" id="KW-1185">Reference proteome</keyword>
<reference evidence="4" key="2">
    <citation type="submission" date="2023-07" db="EMBL/GenBank/DDBJ databases">
        <title>Ancylobacter moscoviensis sp. nov., facultatively methylotrophic bacteria from activated sludge and the reclassification of Starkeya novella (Starkey 1934) Kelly et al. 2000 as Ancylobacter novellus comb. nov., Starkeya koreensis Im et al. 2006 as Ancylobacter koreensis comb.nov., Angulomicrobium tetraedrale Vasil'eva et al. 1986 as Ancylobacter tetraedralis comb. nov., Angulomicrobium amanitiforme Fritz et al. 2004 as Ancylobacter amanitiformis comb. nov. and Methylorhabdus multivorans Doronina et al. 1996 as Ancylobacter multivorans comb. nov. and emended description of the genus Ancylobacter.</title>
        <authorList>
            <person name="Doronina N."/>
            <person name="Chemodurova A."/>
            <person name="Grouzdev D."/>
            <person name="Koziaeva V."/>
            <person name="Shi W."/>
            <person name="Wu L."/>
            <person name="Kaparullina E."/>
        </authorList>
    </citation>
    <scope>NUCLEOTIDE SEQUENCE [LARGE SCALE GENOMIC DNA]</scope>
    <source>
        <strain evidence="4">Jip08</strain>
    </source>
</reference>
<proteinExistence type="predicted"/>
<comment type="caution">
    <text evidence="3">The sequence shown here is derived from an EMBL/GenBank/DDBJ whole genome shotgun (WGS) entry which is preliminary data.</text>
</comment>
<name>A0ABT0DQ96_9HYPH</name>
<feature type="region of interest" description="Disordered" evidence="1">
    <location>
        <begin position="76"/>
        <end position="110"/>
    </location>
</feature>
<protein>
    <submittedName>
        <fullName evidence="3">Uncharacterized protein</fullName>
    </submittedName>
</protein>
<evidence type="ECO:0000256" key="2">
    <source>
        <dbReference type="SAM" id="SignalP"/>
    </source>
</evidence>
<evidence type="ECO:0000256" key="1">
    <source>
        <dbReference type="SAM" id="MobiDB-lite"/>
    </source>
</evidence>
<feature type="chain" id="PRO_5047096303" evidence="2">
    <location>
        <begin position="27"/>
        <end position="110"/>
    </location>
</feature>
<evidence type="ECO:0000313" key="3">
    <source>
        <dbReference type="EMBL" id="MCK0209445.1"/>
    </source>
</evidence>
<evidence type="ECO:0000313" key="4">
    <source>
        <dbReference type="Proteomes" id="UP001202867"/>
    </source>
</evidence>
<feature type="compositionally biased region" description="Low complexity" evidence="1">
    <location>
        <begin position="86"/>
        <end position="110"/>
    </location>
</feature>
<keyword evidence="2" id="KW-0732">Signal</keyword>
<reference evidence="3 4" key="1">
    <citation type="submission" date="2022-04" db="EMBL/GenBank/DDBJ databases">
        <authorList>
            <person name="Grouzdev D.S."/>
            <person name="Pantiukh K.S."/>
            <person name="Krutkina M.S."/>
        </authorList>
    </citation>
    <scope>NUCLEOTIDE SEQUENCE [LARGE SCALE GENOMIC DNA]</scope>
    <source>
        <strain evidence="3 4">Jip08</strain>
    </source>
</reference>
<feature type="signal peptide" evidence="2">
    <location>
        <begin position="1"/>
        <end position="26"/>
    </location>
</feature>